<evidence type="ECO:0000313" key="5">
    <source>
        <dbReference type="Proteomes" id="UP001155901"/>
    </source>
</evidence>
<dbReference type="Proteomes" id="UP001162889">
    <property type="component" value="Unassembled WGS sequence"/>
</dbReference>
<proteinExistence type="predicted"/>
<dbReference type="AlphaFoldDB" id="A0AA41L119"/>
<protein>
    <submittedName>
        <fullName evidence="3">PEP_CTERM-anchored TLD domain-containing protein</fullName>
    </submittedName>
</protein>
<feature type="chain" id="PRO_5041259053" evidence="1">
    <location>
        <begin position="29"/>
        <end position="240"/>
    </location>
</feature>
<dbReference type="EMBL" id="JALJZU010000008">
    <property type="protein sequence ID" value="MCP2010327.1"/>
    <property type="molecule type" value="Genomic_DNA"/>
</dbReference>
<evidence type="ECO:0000313" key="6">
    <source>
        <dbReference type="Proteomes" id="UP001162889"/>
    </source>
</evidence>
<accession>A0AA41L119</accession>
<comment type="caution">
    <text evidence="3">The sequence shown here is derived from an EMBL/GenBank/DDBJ whole genome shotgun (WGS) entry which is preliminary data.</text>
</comment>
<feature type="domain" description="TLDc" evidence="2">
    <location>
        <begin position="33"/>
        <end position="210"/>
    </location>
</feature>
<keyword evidence="1" id="KW-0732">Signal</keyword>
<reference evidence="4" key="2">
    <citation type="submission" date="2022-03" db="EMBL/GenBank/DDBJ databases">
        <title>Genome Encyclopedia of Bacteria and Archaea VI: Functional Genomics of Type Strains.</title>
        <authorList>
            <person name="Whitman W."/>
        </authorList>
    </citation>
    <scope>NUCLEOTIDE SEQUENCE</scope>
    <source>
        <strain evidence="4">HSC-15S17</strain>
    </source>
</reference>
<reference evidence="3" key="1">
    <citation type="submission" date="2021-07" db="EMBL/GenBank/DDBJ databases">
        <title>Characterization of violacein-producing bacteria and related species.</title>
        <authorList>
            <person name="Wilson H.S."/>
            <person name="De Leon M.E."/>
        </authorList>
    </citation>
    <scope>NUCLEOTIDE SEQUENCE</scope>
    <source>
        <strain evidence="3">HSC-15S17</strain>
    </source>
</reference>
<dbReference type="Proteomes" id="UP001155901">
    <property type="component" value="Unassembled WGS sequence"/>
</dbReference>
<dbReference type="Pfam" id="PF07534">
    <property type="entry name" value="TLD"/>
    <property type="match status" value="1"/>
</dbReference>
<gene>
    <name evidence="3" type="ORF">KVP70_03375</name>
    <name evidence="4" type="ORF">L1274_004067</name>
</gene>
<keyword evidence="6" id="KW-1185">Reference proteome</keyword>
<evidence type="ECO:0000313" key="4">
    <source>
        <dbReference type="EMBL" id="MCP2010327.1"/>
    </source>
</evidence>
<dbReference type="EMBL" id="JAHTGR010000002">
    <property type="protein sequence ID" value="MBV6319963.1"/>
    <property type="molecule type" value="Genomic_DNA"/>
</dbReference>
<feature type="signal peptide" evidence="1">
    <location>
        <begin position="1"/>
        <end position="28"/>
    </location>
</feature>
<evidence type="ECO:0000259" key="2">
    <source>
        <dbReference type="Pfam" id="PF07534"/>
    </source>
</evidence>
<sequence>MKTVAKRVVTVMSATLALALALPGAAGAAGAGLLTNADQAQLASWLDRPDLKLSLLFSKSSGDTATQFHAAVDNKGPTFSIMEASNSSGQTWVIGGYNPYNWNSSGTPTMTVPQYHRIGLLFNLTSGKIYNQIPRYDIPDDFGAVLAFNDPSSGPIFGAGADLAVDYNLNTGSSSMVSYCSNSCNSAWTSLLDNSADTSITYGRIEVYKIAAVPEPQLWQLLVAGLALVGVARMRAGRRA</sequence>
<dbReference type="RefSeq" id="WP_217940643.1">
    <property type="nucleotide sequence ID" value="NZ_JAHTGR010000002.1"/>
</dbReference>
<dbReference type="NCBIfam" id="NF038124">
    <property type="entry name" value="PEP_CTERM_TLD_A"/>
    <property type="match status" value="1"/>
</dbReference>
<evidence type="ECO:0000256" key="1">
    <source>
        <dbReference type="SAM" id="SignalP"/>
    </source>
</evidence>
<name>A0AA41L119_9BURK</name>
<dbReference type="InterPro" id="IPR006571">
    <property type="entry name" value="TLDc_dom"/>
</dbReference>
<evidence type="ECO:0000313" key="3">
    <source>
        <dbReference type="EMBL" id="MBV6319963.1"/>
    </source>
</evidence>
<organism evidence="3 5">
    <name type="scientific">Duganella violaceipulchra</name>
    <dbReference type="NCBI Taxonomy" id="2849652"/>
    <lineage>
        <taxon>Bacteria</taxon>
        <taxon>Pseudomonadati</taxon>
        <taxon>Pseudomonadota</taxon>
        <taxon>Betaproteobacteria</taxon>
        <taxon>Burkholderiales</taxon>
        <taxon>Oxalobacteraceae</taxon>
        <taxon>Telluria group</taxon>
        <taxon>Duganella</taxon>
    </lineage>
</organism>